<dbReference type="PANTHER" id="PTHR33969">
    <property type="entry name" value="SEGREGATION AND CONDENSATION PROTEIN A"/>
    <property type="match status" value="1"/>
</dbReference>
<accession>A0ABT9H1Z6</accession>
<name>A0ABT9H1Z6_9GAMM</name>
<keyword evidence="2" id="KW-0131">Cell cycle</keyword>
<sequence>MSEPFVPEPLTIQQPLPLAFVRGEAVLDRPEDLYIPPDAMEVLLDAFEGPLDFLLYLIRKHKFEIVDLPVNEITQQYMEYIELMQEMNFELAAEYLVMAAMLAEIKSRLLLPKHREHEDEESDPRAELIRRLQEYEVYRQAATDMDLLPRQERDFFHGHAELPADFQPLIILPEVSLEDMVLALKDIMKRANDFQHHHIKRELMSTRERMSRILSLLQQRDYLRFEDCFDTSEGKEGVVVSFLAVLELSKEKLIMLTQVELYGPIHLKVAVGADA</sequence>
<dbReference type="RefSeq" id="WP_305894581.1">
    <property type="nucleotide sequence ID" value="NZ_JAUZVZ010000023.1"/>
</dbReference>
<keyword evidence="2" id="KW-0963">Cytoplasm</keyword>
<dbReference type="Pfam" id="PF02616">
    <property type="entry name" value="SMC_ScpA"/>
    <property type="match status" value="1"/>
</dbReference>
<dbReference type="Proteomes" id="UP001231616">
    <property type="component" value="Unassembled WGS sequence"/>
</dbReference>
<gene>
    <name evidence="2" type="primary">scpA</name>
    <name evidence="3" type="ORF">Q3O60_14080</name>
</gene>
<evidence type="ECO:0000313" key="4">
    <source>
        <dbReference type="Proteomes" id="UP001231616"/>
    </source>
</evidence>
<protein>
    <recommendedName>
        <fullName evidence="1 2">Segregation and condensation protein A</fullName>
    </recommendedName>
</protein>
<dbReference type="InterPro" id="IPR003768">
    <property type="entry name" value="ScpA"/>
</dbReference>
<dbReference type="PANTHER" id="PTHR33969:SF2">
    <property type="entry name" value="SEGREGATION AND CONDENSATION PROTEIN A"/>
    <property type="match status" value="1"/>
</dbReference>
<comment type="function">
    <text evidence="2">Participates in chromosomal partition during cell division. May act via the formation of a condensin-like complex containing Smc and ScpB that pull DNA away from mid-cell into both cell halves.</text>
</comment>
<dbReference type="EMBL" id="JAUZVZ010000023">
    <property type="protein sequence ID" value="MDP4537317.1"/>
    <property type="molecule type" value="Genomic_DNA"/>
</dbReference>
<comment type="subcellular location">
    <subcellularLocation>
        <location evidence="2">Cytoplasm</location>
    </subcellularLocation>
    <text evidence="2">Associated with two foci at the outer edges of the nucleoid region in young cells, and at four foci within both cell halves in older cells.</text>
</comment>
<keyword evidence="2" id="KW-0159">Chromosome partition</keyword>
<evidence type="ECO:0000256" key="1">
    <source>
        <dbReference type="ARBA" id="ARBA00044777"/>
    </source>
</evidence>
<proteinExistence type="inferred from homology"/>
<reference evidence="3 4" key="1">
    <citation type="submission" date="2023-08" db="EMBL/GenBank/DDBJ databases">
        <authorList>
            <person name="Joshi A."/>
            <person name="Thite S."/>
        </authorList>
    </citation>
    <scope>NUCLEOTIDE SEQUENCE [LARGE SCALE GENOMIC DNA]</scope>
    <source>
        <strain evidence="3 4">AC40</strain>
    </source>
</reference>
<comment type="caution">
    <text evidence="3">The sequence shown here is derived from an EMBL/GenBank/DDBJ whole genome shotgun (WGS) entry which is preliminary data.</text>
</comment>
<organism evidence="3 4">
    <name type="scientific">Alkalimonas collagenimarina</name>
    <dbReference type="NCBI Taxonomy" id="400390"/>
    <lineage>
        <taxon>Bacteria</taxon>
        <taxon>Pseudomonadati</taxon>
        <taxon>Pseudomonadota</taxon>
        <taxon>Gammaproteobacteria</taxon>
        <taxon>Alkalimonas</taxon>
    </lineage>
</organism>
<dbReference type="Gene3D" id="6.10.250.2410">
    <property type="match status" value="1"/>
</dbReference>
<comment type="similarity">
    <text evidence="2">Belongs to the ScpA family.</text>
</comment>
<evidence type="ECO:0000313" key="3">
    <source>
        <dbReference type="EMBL" id="MDP4537317.1"/>
    </source>
</evidence>
<dbReference type="HAMAP" id="MF_01805">
    <property type="entry name" value="ScpA"/>
    <property type="match status" value="1"/>
</dbReference>
<keyword evidence="4" id="KW-1185">Reference proteome</keyword>
<keyword evidence="2" id="KW-0132">Cell division</keyword>
<evidence type="ECO:0000256" key="2">
    <source>
        <dbReference type="HAMAP-Rule" id="MF_01805"/>
    </source>
</evidence>
<comment type="subunit">
    <text evidence="2">Component of a cohesin-like complex composed of ScpA, ScpB and the Smc homodimer, in which ScpA and ScpB bind to the head domain of Smc. The presence of the three proteins is required for the association of the complex with DNA.</text>
</comment>